<accession>A0A2U9B1P9</accession>
<dbReference type="Proteomes" id="UP000246464">
    <property type="component" value="Chromosome 2"/>
</dbReference>
<evidence type="ECO:0000313" key="5">
    <source>
        <dbReference type="Proteomes" id="UP000438429"/>
    </source>
</evidence>
<proteinExistence type="predicted"/>
<sequence>MDPERFYDALVQFGKAPITAMVNLQWKREVLEKHNAERSASQLRRTQQQRTQEGKRLPHPKRSKARVRPSEPWLKGVQWKRPVCMQKRREDDGVAVQGTRRRKAMVSETKRT</sequence>
<keyword evidence="4" id="KW-1185">Reference proteome</keyword>
<gene>
    <name evidence="3" type="ORF">F2P81_018425</name>
    <name evidence="2" type="ORF">SMAX5B_007687</name>
</gene>
<name>A0A2U9B1P9_SCOMX</name>
<evidence type="ECO:0000256" key="1">
    <source>
        <dbReference type="SAM" id="MobiDB-lite"/>
    </source>
</evidence>
<feature type="region of interest" description="Disordered" evidence="1">
    <location>
        <begin position="84"/>
        <end position="112"/>
    </location>
</feature>
<dbReference type="EMBL" id="CP026244">
    <property type="protein sequence ID" value="AWO97836.1"/>
    <property type="molecule type" value="Genomic_DNA"/>
</dbReference>
<feature type="compositionally biased region" description="Basic residues" evidence="1">
    <location>
        <begin position="57"/>
        <end position="67"/>
    </location>
</feature>
<dbReference type="EMBL" id="VEVO01000016">
    <property type="protein sequence ID" value="KAF0029320.1"/>
    <property type="molecule type" value="Genomic_DNA"/>
</dbReference>
<evidence type="ECO:0000313" key="2">
    <source>
        <dbReference type="EMBL" id="AWO97836.1"/>
    </source>
</evidence>
<feature type="compositionally biased region" description="Low complexity" evidence="1">
    <location>
        <begin position="42"/>
        <end position="51"/>
    </location>
</feature>
<evidence type="ECO:0000313" key="3">
    <source>
        <dbReference type="EMBL" id="KAF0029320.1"/>
    </source>
</evidence>
<reference evidence="3 5" key="2">
    <citation type="submission" date="2019-06" db="EMBL/GenBank/DDBJ databases">
        <title>Draft genomes of female and male turbot (Scophthalmus maximus).</title>
        <authorList>
            <person name="Xu H."/>
            <person name="Xu X.-W."/>
            <person name="Shao C."/>
            <person name="Chen S."/>
        </authorList>
    </citation>
    <scope>NUCLEOTIDE SEQUENCE [LARGE SCALE GENOMIC DNA]</scope>
    <source>
        <strain evidence="3">Ysfricsl-2016a</strain>
        <tissue evidence="3">Blood</tissue>
    </source>
</reference>
<dbReference type="AlphaFoldDB" id="A0A2U9B1P9"/>
<feature type="region of interest" description="Disordered" evidence="1">
    <location>
        <begin position="35"/>
        <end position="72"/>
    </location>
</feature>
<protein>
    <submittedName>
        <fullName evidence="2">Uncharacterized protein</fullName>
    </submittedName>
</protein>
<organism evidence="2 4">
    <name type="scientific">Scophthalmus maximus</name>
    <name type="common">Turbot</name>
    <name type="synonym">Psetta maxima</name>
    <dbReference type="NCBI Taxonomy" id="52904"/>
    <lineage>
        <taxon>Eukaryota</taxon>
        <taxon>Metazoa</taxon>
        <taxon>Chordata</taxon>
        <taxon>Craniata</taxon>
        <taxon>Vertebrata</taxon>
        <taxon>Euteleostomi</taxon>
        <taxon>Actinopterygii</taxon>
        <taxon>Neopterygii</taxon>
        <taxon>Teleostei</taxon>
        <taxon>Neoteleostei</taxon>
        <taxon>Acanthomorphata</taxon>
        <taxon>Carangaria</taxon>
        <taxon>Pleuronectiformes</taxon>
        <taxon>Pleuronectoidei</taxon>
        <taxon>Scophthalmidae</taxon>
        <taxon>Scophthalmus</taxon>
    </lineage>
</organism>
<reference evidence="2 4" key="1">
    <citation type="submission" date="2017-12" db="EMBL/GenBank/DDBJ databases">
        <title>Integrating genomic resources of turbot (Scophthalmus maximus) in depth evaluation of genetic and physical mapping variation across individuals.</title>
        <authorList>
            <person name="Martinez P."/>
        </authorList>
    </citation>
    <scope>NUCLEOTIDE SEQUENCE [LARGE SCALE GENOMIC DNA]</scope>
</reference>
<evidence type="ECO:0000313" key="4">
    <source>
        <dbReference type="Proteomes" id="UP000246464"/>
    </source>
</evidence>
<dbReference type="Proteomes" id="UP000438429">
    <property type="component" value="Unassembled WGS sequence"/>
</dbReference>